<protein>
    <submittedName>
        <fullName evidence="2">Serine/threonine-protein phosphatase</fullName>
    </submittedName>
</protein>
<dbReference type="SUPFAM" id="SSF81606">
    <property type="entry name" value="PP2C-like"/>
    <property type="match status" value="1"/>
</dbReference>
<dbReference type="CDD" id="cd00143">
    <property type="entry name" value="PP2Cc"/>
    <property type="match status" value="1"/>
</dbReference>
<dbReference type="SMART" id="SM00332">
    <property type="entry name" value="PP2Cc"/>
    <property type="match status" value="1"/>
</dbReference>
<evidence type="ECO:0000313" key="2">
    <source>
        <dbReference type="EMBL" id="MBL4919081.1"/>
    </source>
</evidence>
<dbReference type="InterPro" id="IPR036457">
    <property type="entry name" value="PPM-type-like_dom_sf"/>
</dbReference>
<name>A0A8K0Y1P3_9RHOB</name>
<organism evidence="2 3">
    <name type="scientific">Szabonella alba</name>
    <dbReference type="NCBI Taxonomy" id="2804194"/>
    <lineage>
        <taxon>Bacteria</taxon>
        <taxon>Pseudomonadati</taxon>
        <taxon>Pseudomonadota</taxon>
        <taxon>Alphaproteobacteria</taxon>
        <taxon>Rhodobacterales</taxon>
        <taxon>Paracoccaceae</taxon>
        <taxon>Szabonella</taxon>
    </lineage>
</organism>
<proteinExistence type="predicted"/>
<evidence type="ECO:0000259" key="1">
    <source>
        <dbReference type="PROSITE" id="PS51746"/>
    </source>
</evidence>
<accession>A0A8K0Y1P3</accession>
<sequence length="236" mass="25541">MTIRFSATTHVGKVRKVNEDSILALPDQKIWVVADGMGGHAAGDFASQAIVDTIAMIPPDQPPGDLMRGLRQSIMLAHDRIREEAERRLQGTVGATVVALILTDEHFVTFWAGDSRLYRFRDGKVEMLTTDHSLVAEFVAAGEMTWDEAEHHPQSNAITRAVGVGEELQLDKIRGDVAPGDRFLLCSDGLTKYAGFTTLERMVVGAPIETVADSLMTLALDSGGADNISIIVVDVA</sequence>
<evidence type="ECO:0000313" key="3">
    <source>
        <dbReference type="Proteomes" id="UP000648908"/>
    </source>
</evidence>
<feature type="domain" description="PPM-type phosphatase" evidence="1">
    <location>
        <begin position="4"/>
        <end position="235"/>
    </location>
</feature>
<dbReference type="AlphaFoldDB" id="A0A8K0Y1P3"/>
<dbReference type="RefSeq" id="WP_202690061.1">
    <property type="nucleotide sequence ID" value="NZ_JAESVN010000012.1"/>
</dbReference>
<dbReference type="Gene3D" id="3.60.40.10">
    <property type="entry name" value="PPM-type phosphatase domain"/>
    <property type="match status" value="1"/>
</dbReference>
<dbReference type="InterPro" id="IPR001932">
    <property type="entry name" value="PPM-type_phosphatase-like_dom"/>
</dbReference>
<dbReference type="Proteomes" id="UP000648908">
    <property type="component" value="Unassembled WGS sequence"/>
</dbReference>
<dbReference type="Pfam" id="PF13672">
    <property type="entry name" value="PP2C_2"/>
    <property type="match status" value="1"/>
</dbReference>
<keyword evidence="3" id="KW-1185">Reference proteome</keyword>
<comment type="caution">
    <text evidence="2">The sequence shown here is derived from an EMBL/GenBank/DDBJ whole genome shotgun (WGS) entry which is preliminary data.</text>
</comment>
<gene>
    <name evidence="2" type="ORF">JL811_17805</name>
</gene>
<dbReference type="SMART" id="SM00331">
    <property type="entry name" value="PP2C_SIG"/>
    <property type="match status" value="1"/>
</dbReference>
<dbReference type="EMBL" id="JAESVN010000012">
    <property type="protein sequence ID" value="MBL4919081.1"/>
    <property type="molecule type" value="Genomic_DNA"/>
</dbReference>
<reference evidence="2" key="1">
    <citation type="submission" date="2021-01" db="EMBL/GenBank/DDBJ databases">
        <title>Tabrizicola alba sp. nov. a motile alkaliphilic bacterium isolated from a soda lake.</title>
        <authorList>
            <person name="Szuroczki S."/>
            <person name="Abbaszade G."/>
            <person name="Schumann P."/>
            <person name="Toth E."/>
        </authorList>
    </citation>
    <scope>NUCLEOTIDE SEQUENCE</scope>
    <source>
        <strain evidence="2">DMG-N-6</strain>
    </source>
</reference>
<dbReference type="PROSITE" id="PS51746">
    <property type="entry name" value="PPM_2"/>
    <property type="match status" value="1"/>
</dbReference>